<evidence type="ECO:0000313" key="1">
    <source>
        <dbReference type="EMBL" id="AYB58834.1"/>
    </source>
</evidence>
<protein>
    <submittedName>
        <fullName evidence="1">Uncharacterized protein</fullName>
    </submittedName>
</protein>
<accession>A0A5H2Q4N0</accession>
<proteinExistence type="predicted"/>
<reference evidence="1" key="1">
    <citation type="submission" date="2018-01" db="EMBL/GenBank/DDBJ databases">
        <title>Complete Genome Sequence of three strains from Ralstonia solanacearum ecotype Moko sequevar IIA-53 from Brazil.</title>
        <authorList>
            <person name="Silva J.R."/>
            <person name="Albuquerque G.M.R."/>
            <person name="Pais A.K.L."/>
            <person name="Silva A.M.F."/>
            <person name="Boiteux M.E.N.F."/>
            <person name="Souza E.B."/>
            <person name="Mariano R.L.R."/>
        </authorList>
    </citation>
    <scope>NUCLEOTIDE SEQUENCE [LARGE SCALE GENOMIC DNA]</scope>
    <source>
        <strain evidence="1">SFC</strain>
        <plasmid evidence="1">unnamed</plasmid>
    </source>
</reference>
<name>A0A5H2Q4N0_RALSL</name>
<keyword evidence="1" id="KW-0614">Plasmid</keyword>
<geneLocation type="plasmid" evidence="1">
    <name>unnamed</name>
</geneLocation>
<dbReference type="AlphaFoldDB" id="A0A5H2Q4N0"/>
<dbReference type="EMBL" id="CP026093">
    <property type="protein sequence ID" value="AYB58834.1"/>
    <property type="molecule type" value="Genomic_DNA"/>
</dbReference>
<sequence>MNTGRRHPMGSSTQSWATGLPESYSSRWFITSWPGRYVGASDAALLFVLDSSASRCLCLRLFRSVPPNWEYGELARLLNAYCTPDALVTDERRLQHTLVTAGARLDRATSAHLDKSITLLTPAVASCMRSLECLFNDSEFQMFTTFVDINAALKSWHLFYNNRSSLR</sequence>
<organism evidence="1">
    <name type="scientific">Ralstonia solanacearum</name>
    <name type="common">Pseudomonas solanacearum</name>
    <dbReference type="NCBI Taxonomy" id="305"/>
    <lineage>
        <taxon>Bacteria</taxon>
        <taxon>Pseudomonadati</taxon>
        <taxon>Pseudomonadota</taxon>
        <taxon>Betaproteobacteria</taxon>
        <taxon>Burkholderiales</taxon>
        <taxon>Burkholderiaceae</taxon>
        <taxon>Ralstonia</taxon>
        <taxon>Ralstonia solanacearum species complex</taxon>
    </lineage>
</organism>
<gene>
    <name evidence="1" type="ORF">C2L97_23320</name>
</gene>